<sequence>MASTHCTVRCNPDLSFCRLSPPLLSKLSPASSGGASSPRPQFLALELSRPADGAPPSPSVVTSFNGGVLSDETQPLIEVPPHVYRQLAPAGAGAEAGPPHRGSPLLPAIDIAVADPPLASRLELQPREVEDWEGVLANADFLEGELLESYSVLFEGQRVELKLPGNC</sequence>
<proteinExistence type="predicted"/>
<evidence type="ECO:0000313" key="1">
    <source>
        <dbReference type="EMBL" id="GMI20153.1"/>
    </source>
</evidence>
<reference evidence="1 2" key="1">
    <citation type="journal article" date="2023" name="Commun. Biol.">
        <title>Genome analysis of Parmales, the sister group of diatoms, reveals the evolutionary specialization of diatoms from phago-mixotrophs to photoautotrophs.</title>
        <authorList>
            <person name="Ban H."/>
            <person name="Sato S."/>
            <person name="Yoshikawa S."/>
            <person name="Yamada K."/>
            <person name="Nakamura Y."/>
            <person name="Ichinomiya M."/>
            <person name="Sato N."/>
            <person name="Blanc-Mathieu R."/>
            <person name="Endo H."/>
            <person name="Kuwata A."/>
            <person name="Ogata H."/>
        </authorList>
    </citation>
    <scope>NUCLEOTIDE SEQUENCE [LARGE SCALE GENOMIC DNA]</scope>
</reference>
<keyword evidence="2" id="KW-1185">Reference proteome</keyword>
<organism evidence="1 2">
    <name type="scientific">Tetraparma gracilis</name>
    <dbReference type="NCBI Taxonomy" id="2962635"/>
    <lineage>
        <taxon>Eukaryota</taxon>
        <taxon>Sar</taxon>
        <taxon>Stramenopiles</taxon>
        <taxon>Ochrophyta</taxon>
        <taxon>Bolidophyceae</taxon>
        <taxon>Parmales</taxon>
        <taxon>Triparmaceae</taxon>
        <taxon>Tetraparma</taxon>
    </lineage>
</organism>
<comment type="caution">
    <text evidence="1">The sequence shown here is derived from an EMBL/GenBank/DDBJ whole genome shotgun (WGS) entry which is preliminary data.</text>
</comment>
<dbReference type="Gene3D" id="3.10.330.10">
    <property type="match status" value="1"/>
</dbReference>
<protein>
    <submittedName>
        <fullName evidence="1">Uncharacterized protein</fullName>
    </submittedName>
</protein>
<dbReference type="Proteomes" id="UP001165060">
    <property type="component" value="Unassembled WGS sequence"/>
</dbReference>
<gene>
    <name evidence="1" type="ORF">TeGR_g9034</name>
</gene>
<accession>A0ABQ6M5Y5</accession>
<name>A0ABQ6M5Y5_9STRA</name>
<feature type="non-terminal residue" evidence="1">
    <location>
        <position position="167"/>
    </location>
</feature>
<dbReference type="EMBL" id="BRYB01002474">
    <property type="protein sequence ID" value="GMI20153.1"/>
    <property type="molecule type" value="Genomic_DNA"/>
</dbReference>
<evidence type="ECO:0000313" key="2">
    <source>
        <dbReference type="Proteomes" id="UP001165060"/>
    </source>
</evidence>